<evidence type="ECO:0008006" key="3">
    <source>
        <dbReference type="Google" id="ProtNLM"/>
    </source>
</evidence>
<evidence type="ECO:0000313" key="2">
    <source>
        <dbReference type="EMBL" id="QBK92257.1"/>
    </source>
</evidence>
<feature type="transmembrane region" description="Helical" evidence="1">
    <location>
        <begin position="64"/>
        <end position="87"/>
    </location>
</feature>
<feature type="transmembrane region" description="Helical" evidence="1">
    <location>
        <begin position="6"/>
        <end position="24"/>
    </location>
</feature>
<feature type="transmembrane region" description="Helical" evidence="1">
    <location>
        <begin position="31"/>
        <end position="52"/>
    </location>
</feature>
<keyword evidence="1" id="KW-0472">Membrane</keyword>
<proteinExistence type="predicted"/>
<dbReference type="EMBL" id="MK500570">
    <property type="protein sequence ID" value="QBK92257.1"/>
    <property type="molecule type" value="Genomic_DNA"/>
</dbReference>
<name>A0A481Z8Y2_9VIRU</name>
<keyword evidence="1" id="KW-1133">Transmembrane helix</keyword>
<gene>
    <name evidence="2" type="ORF">LCPAC304_06040</name>
</gene>
<evidence type="ECO:0000256" key="1">
    <source>
        <dbReference type="SAM" id="Phobius"/>
    </source>
</evidence>
<accession>A0A481Z8Y2</accession>
<keyword evidence="1" id="KW-0812">Transmembrane</keyword>
<organism evidence="2">
    <name type="scientific">Pithovirus LCPAC304</name>
    <dbReference type="NCBI Taxonomy" id="2506594"/>
    <lineage>
        <taxon>Viruses</taxon>
        <taxon>Pithoviruses</taxon>
    </lineage>
</organism>
<reference evidence="2" key="1">
    <citation type="journal article" date="2019" name="MBio">
        <title>Virus Genomes from Deep Sea Sediments Expand the Ocean Megavirome and Support Independent Origins of Viral Gigantism.</title>
        <authorList>
            <person name="Backstrom D."/>
            <person name="Yutin N."/>
            <person name="Jorgensen S.L."/>
            <person name="Dharamshi J."/>
            <person name="Homa F."/>
            <person name="Zaremba-Niedwiedzka K."/>
            <person name="Spang A."/>
            <person name="Wolf Y.I."/>
            <person name="Koonin E.V."/>
            <person name="Ettema T.J."/>
        </authorList>
    </citation>
    <scope>NUCLEOTIDE SEQUENCE</scope>
</reference>
<protein>
    <recommendedName>
        <fullName evidence="3">Transmembrane protein</fullName>
    </recommendedName>
</protein>
<sequence>MRDSLPIAIAAAFALFLFLFVCFYTCLGLKWLSSFIVAYLIAFIVLFVIYPIQSITGEENEIALTIYTFLSFFLVFALIVYVLFCALTDCKNNQCGKNGIFQLCRNKKPC</sequence>